<reference evidence="3" key="1">
    <citation type="submission" date="2017-03" db="EMBL/GenBank/DDBJ databases">
        <title>Phytopthora megakarya and P. palmivora, two closely related causual agents of cacao black pod achieved similar genome size and gene model numbers by different mechanisms.</title>
        <authorList>
            <person name="Ali S."/>
            <person name="Shao J."/>
            <person name="Larry D.J."/>
            <person name="Kronmiller B."/>
            <person name="Shen D."/>
            <person name="Strem M.D."/>
            <person name="Melnick R.L."/>
            <person name="Guiltinan M.J."/>
            <person name="Tyler B.M."/>
            <person name="Meinhardt L.W."/>
            <person name="Bailey B.A."/>
        </authorList>
    </citation>
    <scope>NUCLEOTIDE SEQUENCE [LARGE SCALE GENOMIC DNA]</scope>
    <source>
        <strain evidence="3">zdho120</strain>
    </source>
</reference>
<protein>
    <recommendedName>
        <fullName evidence="1">MULE transposase domain-containing protein</fullName>
    </recommendedName>
</protein>
<evidence type="ECO:0000259" key="1">
    <source>
        <dbReference type="Pfam" id="PF10551"/>
    </source>
</evidence>
<dbReference type="Pfam" id="PF10551">
    <property type="entry name" value="MULE"/>
    <property type="match status" value="1"/>
</dbReference>
<name>A0A225W7X0_9STRA</name>
<organism evidence="2 3">
    <name type="scientific">Phytophthora megakarya</name>
    <dbReference type="NCBI Taxonomy" id="4795"/>
    <lineage>
        <taxon>Eukaryota</taxon>
        <taxon>Sar</taxon>
        <taxon>Stramenopiles</taxon>
        <taxon>Oomycota</taxon>
        <taxon>Peronosporomycetes</taxon>
        <taxon>Peronosporales</taxon>
        <taxon>Peronosporaceae</taxon>
        <taxon>Phytophthora</taxon>
    </lineage>
</organism>
<dbReference type="Proteomes" id="UP000198211">
    <property type="component" value="Unassembled WGS sequence"/>
</dbReference>
<proteinExistence type="predicted"/>
<comment type="caution">
    <text evidence="2">The sequence shown here is derived from an EMBL/GenBank/DDBJ whole genome shotgun (WGS) entry which is preliminary data.</text>
</comment>
<dbReference type="InterPro" id="IPR018289">
    <property type="entry name" value="MULE_transposase_dom"/>
</dbReference>
<keyword evidence="3" id="KW-1185">Reference proteome</keyword>
<accession>A0A225W7X0</accession>
<evidence type="ECO:0000313" key="3">
    <source>
        <dbReference type="Proteomes" id="UP000198211"/>
    </source>
</evidence>
<dbReference type="EMBL" id="NBNE01001628">
    <property type="protein sequence ID" value="OWZ13259.1"/>
    <property type="molecule type" value="Genomic_DNA"/>
</dbReference>
<sequence length="392" mass="44373">MELINASLYDVVGMNENSPEQIAYFSDTTEVGNVVVARVGVGTEADPFRVDLTCYQTQQEYFDVQQQTSATTVLHLDTTFKVVRQRYPVSVIGFSDKCGYFFLLGYFCTSRRKESDMALCIRSLKRAILNSFGEVFAPEFVMTDADKAQCNACSAELPTTVITCSSKHDLVVLNQGHYHGFRDLYDLHFAPRLGFVKLKKCVLTKWNALPPAYGVGQYLIRSWFNNHRFGKWQAFYTPSGCPTTNNPPEQYHKTLKRFCSDPRGSPHDLLLSLHFARRTFLAQDHVFINLSEAPVRPLKLYKQLRLQQCITAERMPPVGGVMSSRFCVVQLGLPPLSNARKERLKLIGSVNTRRLQLEGMPANGWVVDVQAILCDCLYFAKHAGCATWWPPL</sequence>
<feature type="domain" description="MULE transposase" evidence="1">
    <location>
        <begin position="73"/>
        <end position="164"/>
    </location>
</feature>
<gene>
    <name evidence="2" type="ORF">PHMEG_00013455</name>
</gene>
<evidence type="ECO:0000313" key="2">
    <source>
        <dbReference type="EMBL" id="OWZ13259.1"/>
    </source>
</evidence>
<dbReference type="AlphaFoldDB" id="A0A225W7X0"/>
<dbReference type="OrthoDB" id="129414at2759"/>